<name>A0A6P5Y6F7_DURZI</name>
<dbReference type="KEGG" id="dzi:111288894"/>
<proteinExistence type="predicted"/>
<reference evidence="4" key="1">
    <citation type="submission" date="2025-08" db="UniProtKB">
        <authorList>
            <consortium name="RefSeq"/>
        </authorList>
    </citation>
    <scope>IDENTIFICATION</scope>
    <source>
        <tissue evidence="4">Fruit stalk</tissue>
    </source>
</reference>
<dbReference type="PANTHER" id="PTHR33463:SF187">
    <property type="entry name" value="AND NB-ARC DOMAIN DISEASE RESISTANCE PROTEIN, PUTATIVE-RELATED"/>
    <property type="match status" value="1"/>
</dbReference>
<organism evidence="3 4">
    <name type="scientific">Durio zibethinus</name>
    <name type="common">Durian</name>
    <dbReference type="NCBI Taxonomy" id="66656"/>
    <lineage>
        <taxon>Eukaryota</taxon>
        <taxon>Viridiplantae</taxon>
        <taxon>Streptophyta</taxon>
        <taxon>Embryophyta</taxon>
        <taxon>Tracheophyta</taxon>
        <taxon>Spermatophyta</taxon>
        <taxon>Magnoliopsida</taxon>
        <taxon>eudicotyledons</taxon>
        <taxon>Gunneridae</taxon>
        <taxon>Pentapetalae</taxon>
        <taxon>rosids</taxon>
        <taxon>malvids</taxon>
        <taxon>Malvales</taxon>
        <taxon>Malvaceae</taxon>
        <taxon>Helicteroideae</taxon>
        <taxon>Durio</taxon>
    </lineage>
</organism>
<dbReference type="InterPro" id="IPR050905">
    <property type="entry name" value="Plant_NBS-LRR"/>
</dbReference>
<evidence type="ECO:0000313" key="4">
    <source>
        <dbReference type="RefSeq" id="XP_022735576.1"/>
    </source>
</evidence>
<dbReference type="OrthoDB" id="1002405at2759"/>
<gene>
    <name evidence="4" type="primary">LOC111288894</name>
</gene>
<dbReference type="Gene3D" id="3.40.50.300">
    <property type="entry name" value="P-loop containing nucleotide triphosphate hydrolases"/>
    <property type="match status" value="1"/>
</dbReference>
<dbReference type="GO" id="GO:0043531">
    <property type="term" value="F:ADP binding"/>
    <property type="evidence" value="ECO:0007669"/>
    <property type="project" value="InterPro"/>
</dbReference>
<dbReference type="Proteomes" id="UP000515121">
    <property type="component" value="Unplaced"/>
</dbReference>
<evidence type="ECO:0000313" key="3">
    <source>
        <dbReference type="Proteomes" id="UP000515121"/>
    </source>
</evidence>
<accession>A0A6P5Y6F7</accession>
<protein>
    <submittedName>
        <fullName evidence="4">Probable disease resistance protein At1g61300</fullName>
    </submittedName>
</protein>
<evidence type="ECO:0000256" key="1">
    <source>
        <dbReference type="ARBA" id="ARBA00022821"/>
    </source>
</evidence>
<dbReference type="Pfam" id="PF00931">
    <property type="entry name" value="NB-ARC"/>
    <property type="match status" value="1"/>
</dbReference>
<keyword evidence="3" id="KW-1185">Reference proteome</keyword>
<dbReference type="InterPro" id="IPR027417">
    <property type="entry name" value="P-loop_NTPase"/>
</dbReference>
<evidence type="ECO:0000259" key="2">
    <source>
        <dbReference type="Pfam" id="PF00931"/>
    </source>
</evidence>
<keyword evidence="1" id="KW-0611">Plant defense</keyword>
<dbReference type="GeneID" id="111288894"/>
<dbReference type="RefSeq" id="XP_022735576.1">
    <property type="nucleotide sequence ID" value="XM_022879841.1"/>
</dbReference>
<feature type="domain" description="NB-ARC" evidence="2">
    <location>
        <begin position="42"/>
        <end position="121"/>
    </location>
</feature>
<dbReference type="SUPFAM" id="SSF52540">
    <property type="entry name" value="P-loop containing nucleoside triphosphate hydrolases"/>
    <property type="match status" value="1"/>
</dbReference>
<dbReference type="PANTHER" id="PTHR33463">
    <property type="entry name" value="NB-ARC DOMAIN-CONTAINING PROTEIN-RELATED"/>
    <property type="match status" value="1"/>
</dbReference>
<dbReference type="InterPro" id="IPR002182">
    <property type="entry name" value="NB-ARC"/>
</dbReference>
<dbReference type="AlphaFoldDB" id="A0A6P5Y6F7"/>
<sequence length="124" mass="14495">MKSKTLKKKLEKVALPHVYSSKENVCLKKIQEVDELFQRAAKTCMEEIWAYLMDDDIQKIRVWGMGGIGKTTIKKLVHNQLLKETEKFDIVIWITVSKEMNIIKLQNKIARAMKVTLDEDEDEQ</sequence>